<keyword evidence="4" id="KW-0812">Transmembrane</keyword>
<evidence type="ECO:0000256" key="5">
    <source>
        <dbReference type="SAM" id="SignalP"/>
    </source>
</evidence>
<protein>
    <submittedName>
        <fullName evidence="6">Uncharacterized protein, isoform B</fullName>
    </submittedName>
</protein>
<dbReference type="Bgee" id="FBgn0037553">
    <property type="expression patterns" value="Expressed in embryonic/larval hemocyte (Drosophila) and 27 other cell types or tissues"/>
</dbReference>
<reference evidence="6 8" key="1">
    <citation type="journal article" date="2000" name="Science">
        <title>The genome sequence of Drosophila melanogaster.</title>
        <authorList>
            <person name="Adams M.D."/>
            <person name="Celniker S.E."/>
            <person name="Holt R.A."/>
            <person name="Evans C.A."/>
            <person name="Gocayne J.D."/>
            <person name="Amanatides P.G."/>
            <person name="Scherer S.E."/>
            <person name="Li P.W."/>
            <person name="Hoskins R.A."/>
            <person name="Galle R.F."/>
            <person name="George R.A."/>
            <person name="Lewis S.E."/>
            <person name="Richards S."/>
            <person name="Ashburner M."/>
            <person name="Henderson S.N."/>
            <person name="Sutton G.G."/>
            <person name="Wortman J.R."/>
            <person name="Yandell M.D."/>
            <person name="Zhang Q."/>
            <person name="Chen L.X."/>
            <person name="Brandon R.C."/>
            <person name="Rogers Y.H."/>
            <person name="Blazej R.G."/>
            <person name="Champe M."/>
            <person name="Pfeiffer B.D."/>
            <person name="Wan K.H."/>
            <person name="Doyle C."/>
            <person name="Baxter E.G."/>
            <person name="Helt G."/>
            <person name="Nelson C.R."/>
            <person name="Gabor G.L."/>
            <person name="Abril J.F."/>
            <person name="Agbayani A."/>
            <person name="An H.J."/>
            <person name="Andrews-Pfannkoch C."/>
            <person name="Baldwin D."/>
            <person name="Ballew R.M."/>
            <person name="Basu A."/>
            <person name="Baxendale J."/>
            <person name="Bayraktaroglu L."/>
            <person name="Beasley E.M."/>
            <person name="Beeson K.Y."/>
            <person name="Benos P.V."/>
            <person name="Berman B.P."/>
            <person name="Bhandari D."/>
            <person name="Bolshakov S."/>
            <person name="Borkova D."/>
            <person name="Botchan M.R."/>
            <person name="Bouck J."/>
            <person name="Brokstein P."/>
            <person name="Brottier P."/>
            <person name="Burtis K.C."/>
            <person name="Busam D.A."/>
            <person name="Butler H."/>
            <person name="Cadieu E."/>
            <person name="Center A."/>
            <person name="Chandra I."/>
            <person name="Cherry J.M."/>
            <person name="Cawley S."/>
            <person name="Dahlke C."/>
            <person name="Davenport L.B."/>
            <person name="Davies P."/>
            <person name="de Pablos B."/>
            <person name="Delcher A."/>
            <person name="Deng Z."/>
            <person name="Mays A.D."/>
            <person name="Dew I."/>
            <person name="Dietz S.M."/>
            <person name="Dodson K."/>
            <person name="Doup L.E."/>
            <person name="Downes M."/>
            <person name="Dugan-Rocha S."/>
            <person name="Dunkov B.C."/>
            <person name="Dunn P."/>
            <person name="Durbin K.J."/>
            <person name="Evangelista C.C."/>
            <person name="Ferraz C."/>
            <person name="Ferriera S."/>
            <person name="Fleischmann W."/>
            <person name="Fosler C."/>
            <person name="Gabrielian A.E."/>
            <person name="Garg N.S."/>
            <person name="Gelbart W.M."/>
            <person name="Glasser K."/>
            <person name="Glodek A."/>
            <person name="Gong F."/>
            <person name="Gorrell J.H."/>
            <person name="Gu Z."/>
            <person name="Guan P."/>
            <person name="Harris M."/>
            <person name="Harris N.L."/>
            <person name="Harvey D."/>
            <person name="Heiman T.J."/>
            <person name="Hernandez J.R."/>
            <person name="Houck J."/>
            <person name="Hostin D."/>
            <person name="Houston K.A."/>
            <person name="Howland T.J."/>
            <person name="Wei M.H."/>
            <person name="Ibegwam C."/>
            <person name="Jalali M."/>
            <person name="Kalush F."/>
            <person name="Karpen G.H."/>
            <person name="Ke Z."/>
            <person name="Kennison J.A."/>
            <person name="Ketchum K.A."/>
            <person name="Kimmel B.E."/>
            <person name="Kodira C.D."/>
            <person name="Kraft C."/>
            <person name="Kravitz S."/>
            <person name="Kulp D."/>
            <person name="Lai Z."/>
            <person name="Lasko P."/>
            <person name="Lei Y."/>
            <person name="Levitsky A.A."/>
            <person name="Li J."/>
            <person name="Li Z."/>
            <person name="Liang Y."/>
            <person name="Lin X."/>
            <person name="Liu X."/>
            <person name="Mattei B."/>
            <person name="McIntosh T.C."/>
            <person name="McLeod M.P."/>
            <person name="McPherson D."/>
            <person name="Merkulov G."/>
            <person name="Milshina N.V."/>
            <person name="Mobarry C."/>
            <person name="Morris J."/>
            <person name="Moshrefi A."/>
            <person name="Mount S.M."/>
            <person name="Moy M."/>
            <person name="Murphy B."/>
            <person name="Murphy L."/>
            <person name="Muzny D.M."/>
            <person name="Nelson D.L."/>
            <person name="Nelson D.R."/>
            <person name="Nelson K.A."/>
            <person name="Nixon K."/>
            <person name="Nusskern D.R."/>
            <person name="Pacleb J.M."/>
            <person name="Palazzolo M."/>
            <person name="Pittman G.S."/>
            <person name="Pan S."/>
            <person name="Pollard J."/>
            <person name="Puri V."/>
            <person name="Reese M.G."/>
            <person name="Reinert K."/>
            <person name="Remington K."/>
            <person name="Saunders R.D."/>
            <person name="Scheeler F."/>
            <person name="Shen H."/>
            <person name="Shue B.C."/>
            <person name="Siden-Kiamos I."/>
            <person name="Simpson M."/>
            <person name="Skupski M.P."/>
            <person name="Smith T."/>
            <person name="Spier E."/>
            <person name="Spradling A.C."/>
            <person name="Stapleton M."/>
            <person name="Strong R."/>
            <person name="Sun E."/>
            <person name="Svirskas R."/>
            <person name="Tector C."/>
            <person name="Turner R."/>
            <person name="Venter E."/>
            <person name="Wang A.H."/>
            <person name="Wang X."/>
            <person name="Wang Z.Y."/>
            <person name="Wassarman D.A."/>
            <person name="Weinstock G.M."/>
            <person name="Weissenbach J."/>
            <person name="Williams S.M."/>
            <person name="WoodageT"/>
            <person name="Worley K.C."/>
            <person name="Wu D."/>
            <person name="Yang S."/>
            <person name="Yao Q.A."/>
            <person name="Ye J."/>
            <person name="Yeh R.F."/>
            <person name="Zaveri J.S."/>
            <person name="Zhan M."/>
            <person name="Zhang G."/>
            <person name="Zhao Q."/>
            <person name="Zheng L."/>
            <person name="Zheng X.H."/>
            <person name="Zhong F.N."/>
            <person name="Zhong W."/>
            <person name="Zhou X."/>
            <person name="Zhu S."/>
            <person name="Zhu X."/>
            <person name="Smith H.O."/>
            <person name="Gibbs R.A."/>
            <person name="Myers E.W."/>
            <person name="Rubin G.M."/>
            <person name="Venter J.C."/>
        </authorList>
    </citation>
    <scope>NUCLEOTIDE SEQUENCE [LARGE SCALE GENOMIC DNA]</scope>
    <source>
        <strain evidence="8">Berkeley</strain>
    </source>
</reference>
<keyword evidence="1" id="KW-0433">Leucine-rich repeat</keyword>
<keyword evidence="4" id="KW-1133">Transmembrane helix</keyword>
<gene>
    <name evidence="6" type="primary">CT41336</name>
    <name evidence="6" type="synonym">Dmel\CG18249</name>
    <name evidence="6 7" type="ORF">CG18249</name>
    <name evidence="6" type="ORF">Dmel_CG18249</name>
</gene>
<dbReference type="SMR" id="E1JJ89"/>
<dbReference type="GlyGen" id="E1JJ89">
    <property type="glycosylation" value="1 site"/>
</dbReference>
<evidence type="ECO:0000256" key="1">
    <source>
        <dbReference type="ARBA" id="ARBA00022614"/>
    </source>
</evidence>
<evidence type="ECO:0000256" key="2">
    <source>
        <dbReference type="ARBA" id="ARBA00022737"/>
    </source>
</evidence>
<feature type="chain" id="PRO_5003147731" evidence="5">
    <location>
        <begin position="20"/>
        <end position="559"/>
    </location>
</feature>
<dbReference type="InterPro" id="IPR032675">
    <property type="entry name" value="LRR_dom_sf"/>
</dbReference>
<reference evidence="6 8" key="8">
    <citation type="journal article" date="2007" name="Science">
        <title>Sequence finishing and mapping of Drosophila melanogaster heterochromatin.</title>
        <authorList>
            <person name="Hoskins R.A."/>
            <person name="Carlson J.W."/>
            <person name="Kennedy C."/>
            <person name="Acevedo D."/>
            <person name="Evans-Holm M."/>
            <person name="Frise E."/>
            <person name="Wan K.H."/>
            <person name="Park S."/>
            <person name="Mendez-Lago M."/>
            <person name="Rossi F."/>
            <person name="Villasante A."/>
            <person name="Dimitri P."/>
            <person name="Karpen G.H."/>
            <person name="Celniker S.E."/>
        </authorList>
    </citation>
    <scope>NUCLEOTIDE SEQUENCE [LARGE SCALE GENOMIC DNA]</scope>
    <source>
        <strain evidence="8">Berkeley</strain>
    </source>
</reference>
<proteinExistence type="predicted"/>
<reference evidence="6 8" key="4">
    <citation type="journal article" date="2002" name="Genome Biol.">
        <title>The transposable elements of the Drosophila melanogaster euchromatin: a genomics perspective.</title>
        <authorList>
            <person name="Kaminker J.S."/>
            <person name="Bergman C.M."/>
            <person name="Kronmiller B."/>
            <person name="Carlson J."/>
            <person name="Svirskas R."/>
            <person name="Patel S."/>
            <person name="Frise E."/>
            <person name="Wheeler D.A."/>
            <person name="Lewis S.E."/>
            <person name="Rubin G.M."/>
            <person name="Ashburner M."/>
            <person name="Celniker S.E."/>
        </authorList>
    </citation>
    <scope>NUCLEOTIDE SEQUENCE [LARGE SCALE GENOMIC DNA]</scope>
    <source>
        <strain evidence="8">Berkeley</strain>
    </source>
</reference>
<dbReference type="VEuPathDB" id="VectorBase:FBgn0037553"/>
<dbReference type="STRING" id="7227.FBpp0290118"/>
<dbReference type="DNASU" id="40964"/>
<dbReference type="Pfam" id="PF13855">
    <property type="entry name" value="LRR_8"/>
    <property type="match status" value="2"/>
</dbReference>
<sequence>MHFYKYILLGICGLTVSDALAVYDASGRFNLSASCPDSFCSLSDRPVAYSATPALQLRELHLRNCSRQSITWLVLQLTPGLRTLVIRNCATYHISKESLRPVENLTSLQMQGTSLGVLRDQIFNAVPRLEILQLSQNFIHTVHVAAFQGLSKLRLLGLQGNAIAEILSSTLDPLMELVHLDLSRNELTTLPQNIFAKNKKLQTLLLNGNPLRILMPDVLGSLPNLRLLDLGHAAELEVMTLNLTNVQNLVLEGSSLSSLVINGGFIKLQAGNNELNHLQVGNKSSVIEMDLHGNLLNGNDTAALLRGMWNLQRLDLSKNRIEALPQHGSGLDASGTQELLILPSLKFLNLANNQLVRLPPESPILSSRLSYLDLSHNLMLTLDVAILRSLSVLKGLYVEGNRLNTINYQKLHEEHPDLSELGLHDNPWSSGLYRKMFLYFTDRGVHLQARPQNRVLNKSSRVDIDWPPNEGQAEAQKMDPPGVTGIHPYWTLRDILAFVTLLVVMIILLMNLYHILEEEGCLRRFRHWRRSRTLGQNTSTTRNSGRRLDEQDSEQSSSE</sequence>
<dbReference type="PANTHER" id="PTHR24366:SF170">
    <property type="entry name" value="RE50361P"/>
    <property type="match status" value="1"/>
</dbReference>
<dbReference type="KEGG" id="dme:Dmel_CG18249"/>
<keyword evidence="4" id="KW-0472">Membrane</keyword>
<dbReference type="OrthoDB" id="2013775at2759"/>
<dbReference type="OMA" id="IHPYWTT"/>
<reference evidence="6 8" key="10">
    <citation type="journal article" date="2015" name="G3 (Bethesda)">
        <title>Gene Model Annotations for Drosophila melanogaster: The Rule-Benders.</title>
        <authorList>
            <consortium name="FlyBase Consortium"/>
            <person name="Crosby M.A."/>
            <person name="Gramates L.S."/>
            <person name="Dos Santos G."/>
            <person name="Matthews B.B."/>
            <person name="St Pierre S.E."/>
            <person name="Zhou P."/>
            <person name="Schroeder A.J."/>
            <person name="Falls K."/>
            <person name="Emmert D.B."/>
            <person name="Russo S.M."/>
            <person name="Gelbart W.M."/>
            <person name="null"/>
        </authorList>
    </citation>
    <scope>NUCLEOTIDE SEQUENCE [LARGE SCALE GENOMIC DNA]</scope>
    <source>
        <strain evidence="8">Berkeley</strain>
    </source>
</reference>
<evidence type="ECO:0000256" key="4">
    <source>
        <dbReference type="SAM" id="Phobius"/>
    </source>
</evidence>
<dbReference type="InterPro" id="IPR003591">
    <property type="entry name" value="Leu-rich_rpt_typical-subtyp"/>
</dbReference>
<feature type="signal peptide" evidence="5">
    <location>
        <begin position="1"/>
        <end position="19"/>
    </location>
</feature>
<keyword evidence="5" id="KW-0732">Signal</keyword>
<dbReference type="Proteomes" id="UP000000803">
    <property type="component" value="Chromosome 3R"/>
</dbReference>
<feature type="region of interest" description="Disordered" evidence="3">
    <location>
        <begin position="536"/>
        <end position="559"/>
    </location>
</feature>
<name>E1JJ89_DROME</name>
<dbReference type="SMART" id="SM00369">
    <property type="entry name" value="LRR_TYP"/>
    <property type="match status" value="8"/>
</dbReference>
<dbReference type="EMBL" id="AE014297">
    <property type="protein sequence ID" value="ACZ94846.1"/>
    <property type="molecule type" value="Genomic_DNA"/>
</dbReference>
<dbReference type="PRINTS" id="PR00019">
    <property type="entry name" value="LEURICHRPT"/>
</dbReference>
<dbReference type="ExpressionAtlas" id="E1JJ89">
    <property type="expression patterns" value="baseline and differential"/>
</dbReference>
<dbReference type="GeneID" id="40964"/>
<reference evidence="6 8" key="9">
    <citation type="journal article" date="2015" name="G3 (Bethesda)">
        <title>Gene Model Annotations for Drosophila melanogaster: Impact of High-Throughput Data.</title>
        <authorList>
            <consortium name="FlyBase Consortium"/>
            <person name="Matthews B.B."/>
            <person name="Dos Santos G."/>
            <person name="Crosby M.A."/>
            <person name="Emmert D.B."/>
            <person name="St Pierre S.E."/>
            <person name="Gramates L.S."/>
            <person name="Zhou P."/>
            <person name="Schroeder A.J."/>
            <person name="Falls K."/>
            <person name="Strelets V."/>
            <person name="Russo S.M."/>
            <person name="Gelbart W.M."/>
            <person name="null"/>
        </authorList>
    </citation>
    <scope>NUCLEOTIDE SEQUENCE [LARGE SCALE GENOMIC DNA]</scope>
    <source>
        <strain evidence="8">Berkeley</strain>
    </source>
</reference>
<keyword evidence="2" id="KW-0677">Repeat</keyword>
<dbReference type="AGR" id="FB:FBgn0037553"/>
<dbReference type="FunCoup" id="E1JJ89">
    <property type="interactions" value="1"/>
</dbReference>
<dbReference type="PhylomeDB" id="E1JJ89"/>
<evidence type="ECO:0000313" key="6">
    <source>
        <dbReference type="EMBL" id="ACZ94846.1"/>
    </source>
</evidence>
<dbReference type="Pfam" id="PF00560">
    <property type="entry name" value="LRR_1"/>
    <property type="match status" value="1"/>
</dbReference>
<reference evidence="6 8" key="11">
    <citation type="journal article" date="2015" name="Genome Res.">
        <title>The Release 6 reference sequence of the Drosophila melanogaster genome.</title>
        <authorList>
            <person name="Hoskins R.A."/>
            <person name="Carlson J.W."/>
            <person name="Wan K.H."/>
            <person name="Park S."/>
            <person name="Mendez I."/>
            <person name="Galle S.E."/>
            <person name="Booth B.W."/>
            <person name="Pfeiffer B.D."/>
            <person name="George R.A."/>
            <person name="Svirskas R."/>
            <person name="Krzywinski M."/>
            <person name="Schein J."/>
            <person name="Accardo M.C."/>
            <person name="Damia E."/>
            <person name="Messina G."/>
            <person name="Mendez-Lago M."/>
            <person name="de Pablos B."/>
            <person name="Demakova O.V."/>
            <person name="Andreyeva E.N."/>
            <person name="Boldyreva L.V."/>
            <person name="Marra M."/>
            <person name="Carvalho A.B."/>
            <person name="Dimitri P."/>
            <person name="Villasante A."/>
            <person name="Zhimulev I.F."/>
            <person name="Rubin G.M."/>
            <person name="Karpen G.H."/>
            <person name="Celniker S.E."/>
        </authorList>
    </citation>
    <scope>NUCLEOTIDE SEQUENCE [LARGE SCALE GENOMIC DNA]</scope>
    <source>
        <strain evidence="8">Berkeley</strain>
    </source>
</reference>
<organism evidence="6 8">
    <name type="scientific">Drosophila melanogaster</name>
    <name type="common">Fruit fly</name>
    <dbReference type="NCBI Taxonomy" id="7227"/>
    <lineage>
        <taxon>Eukaryota</taxon>
        <taxon>Metazoa</taxon>
        <taxon>Ecdysozoa</taxon>
        <taxon>Arthropoda</taxon>
        <taxon>Hexapoda</taxon>
        <taxon>Insecta</taxon>
        <taxon>Pterygota</taxon>
        <taxon>Neoptera</taxon>
        <taxon>Endopterygota</taxon>
        <taxon>Diptera</taxon>
        <taxon>Brachycera</taxon>
        <taxon>Muscomorpha</taxon>
        <taxon>Ephydroidea</taxon>
        <taxon>Drosophilidae</taxon>
        <taxon>Drosophila</taxon>
        <taxon>Sophophora</taxon>
    </lineage>
</organism>
<reference evidence="6 8" key="5">
    <citation type="journal article" date="2002" name="Genome Biol.">
        <title>Heterochromatic sequences in a Drosophila whole-genome shotgun assembly.</title>
        <authorList>
            <person name="Hoskins R.A."/>
            <person name="Smith C.D."/>
            <person name="Carlson J.W."/>
            <person name="Carvalho A.B."/>
            <person name="Halpern A."/>
            <person name="Kaminker J.S."/>
            <person name="Kennedy C."/>
            <person name="Mungall C.J."/>
            <person name="Sullivan B.A."/>
            <person name="Sutton G.G."/>
            <person name="Yasuhara J.C."/>
            <person name="Wakimoto B.T."/>
            <person name="Myers E.W."/>
            <person name="Celniker S.E."/>
            <person name="Rubin G.M."/>
            <person name="Karpen G.H."/>
        </authorList>
    </citation>
    <scope>NUCLEOTIDE SEQUENCE [LARGE SCALE GENOMIC DNA]</scope>
    <source>
        <strain evidence="8">Berkeley</strain>
    </source>
</reference>
<accession>E1JJ89</accession>
<reference evidence="6 8" key="7">
    <citation type="journal article" date="2007" name="Science">
        <title>The Release 5.1 annotation of Drosophila melanogaster heterochromatin.</title>
        <authorList>
            <person name="Smith C.D."/>
            <person name="Shu S."/>
            <person name="Mungall C.J."/>
            <person name="Karpen G.H."/>
        </authorList>
    </citation>
    <scope>NUCLEOTIDE SEQUENCE [LARGE SCALE GENOMIC DNA]</scope>
    <source>
        <strain evidence="8">Berkeley</strain>
    </source>
</reference>
<feature type="transmembrane region" description="Helical" evidence="4">
    <location>
        <begin position="495"/>
        <end position="516"/>
    </location>
</feature>
<evidence type="ECO:0000313" key="7">
    <source>
        <dbReference type="FlyBase" id="FBgn0037553"/>
    </source>
</evidence>
<reference evidence="6 8" key="2">
    <citation type="journal article" date="2002" name="Genome Biol.">
        <title>Finishing a whole-genome shotgun: release 3 of the Drosophila melanogaster euchromatic genome sequence.</title>
        <authorList>
            <person name="Celniker S.E."/>
            <person name="Wheeler D.A."/>
            <person name="Kronmiller B."/>
            <person name="Carlson J.W."/>
            <person name="Halpern A."/>
            <person name="Patel S."/>
            <person name="Adams M."/>
            <person name="Champe M."/>
            <person name="Dugan S.P."/>
            <person name="Frise E."/>
            <person name="Hodgson A."/>
            <person name="George R.A."/>
            <person name="Hoskins R.A."/>
            <person name="Laverty T."/>
            <person name="Muzny D.M."/>
            <person name="Nelson C.R."/>
            <person name="Pacleb J.M."/>
            <person name="Park S."/>
            <person name="Pfeiffer B.D."/>
            <person name="Richards S."/>
            <person name="Sodergren E.J."/>
            <person name="Svirskas R."/>
            <person name="Tabor P.E."/>
            <person name="Wan K."/>
            <person name="Stapleton M."/>
            <person name="Sutton G.G."/>
            <person name="Venter C."/>
            <person name="Weinstock G."/>
            <person name="Scherer S.E."/>
            <person name="Myers E.W."/>
            <person name="Gibbs R.A."/>
            <person name="Rubin G.M."/>
        </authorList>
    </citation>
    <scope>NUCLEOTIDE SEQUENCE [LARGE SCALE GENOMIC DNA]</scope>
    <source>
        <strain evidence="8">Berkeley</strain>
    </source>
</reference>
<dbReference type="Gene3D" id="3.80.10.10">
    <property type="entry name" value="Ribonuclease Inhibitor"/>
    <property type="match status" value="2"/>
</dbReference>
<reference evidence="6 8" key="3">
    <citation type="journal article" date="2002" name="Genome Biol.">
        <title>Annotation of the Drosophila melanogaster euchromatic genome: a systematic review.</title>
        <authorList>
            <person name="Misra S."/>
            <person name="Crosby M.A."/>
            <person name="Mungall C.J."/>
            <person name="Matthews B.B."/>
            <person name="Campbell K.S."/>
            <person name="Hradecky P."/>
            <person name="Huang Y."/>
            <person name="Kaminker J.S."/>
            <person name="Millburn G.H."/>
            <person name="Prochnik S.E."/>
            <person name="Smith C.D."/>
            <person name="Tupy J.L."/>
            <person name="Whitfied E.J."/>
            <person name="Bayraktaroglu L."/>
            <person name="Berman B.P."/>
            <person name="Bettencourt B.R."/>
            <person name="Celniker S.E."/>
            <person name="de Grey A.D."/>
            <person name="Drysdale R.A."/>
            <person name="Harris N.L."/>
            <person name="Richter J."/>
            <person name="Russo S."/>
            <person name="Schroeder A.J."/>
            <person name="Shu S.Q."/>
            <person name="Stapleton M."/>
            <person name="Yamada C."/>
            <person name="Ashburner M."/>
            <person name="Gelbart W.M."/>
            <person name="Rubin G.M."/>
            <person name="Lewis S.E."/>
        </authorList>
    </citation>
    <scope>GENOME REANNOTATION</scope>
    <source>
        <strain evidence="8">Berkeley</strain>
    </source>
</reference>
<dbReference type="BioGRID-ORCS" id="40964">
    <property type="hits" value="0 hits in 1 CRISPR screen"/>
</dbReference>
<reference evidence="6 8" key="6">
    <citation type="journal article" date="2005" name="PLoS Comput. Biol.">
        <title>Combined evidence annotation of transposable elements in genome sequences.</title>
        <authorList>
            <person name="Quesneville H."/>
            <person name="Bergman C.M."/>
            <person name="Andrieu O."/>
            <person name="Autard D."/>
            <person name="Nouaud D."/>
            <person name="Ashburner M."/>
            <person name="Anxolabehere D."/>
        </authorList>
    </citation>
    <scope>NUCLEOTIDE SEQUENCE [LARGE SCALE GENOMIC DNA]</scope>
    <source>
        <strain evidence="8">Berkeley</strain>
    </source>
</reference>
<dbReference type="InterPro" id="IPR001611">
    <property type="entry name" value="Leu-rich_rpt"/>
</dbReference>
<dbReference type="eggNOG" id="KOG0619">
    <property type="taxonomic scope" value="Eukaryota"/>
</dbReference>
<dbReference type="PaxDb" id="7227-FBpp0290118"/>
<evidence type="ECO:0000313" key="8">
    <source>
        <dbReference type="Proteomes" id="UP000000803"/>
    </source>
</evidence>
<dbReference type="AlphaFoldDB" id="E1JJ89"/>
<keyword evidence="8" id="KW-1185">Reference proteome</keyword>
<dbReference type="PROSITE" id="PS51450">
    <property type="entry name" value="LRR"/>
    <property type="match status" value="3"/>
</dbReference>
<dbReference type="InParanoid" id="E1JJ89"/>
<dbReference type="SUPFAM" id="SSF52058">
    <property type="entry name" value="L domain-like"/>
    <property type="match status" value="1"/>
</dbReference>
<dbReference type="RefSeq" id="NP_001163549.1">
    <property type="nucleotide sequence ID" value="NM_001170078.2"/>
</dbReference>
<dbReference type="FlyBase" id="FBgn0037553">
    <property type="gene designation" value="CG18249"/>
</dbReference>
<evidence type="ECO:0000256" key="3">
    <source>
        <dbReference type="SAM" id="MobiDB-lite"/>
    </source>
</evidence>
<dbReference type="PANTHER" id="PTHR24366">
    <property type="entry name" value="IG(IMMUNOGLOBULIN) AND LRR(LEUCINE RICH REPEAT) DOMAINS"/>
    <property type="match status" value="1"/>
</dbReference>